<keyword evidence="8 11" id="KW-0812">Transmembrane</keyword>
<dbReference type="InterPro" id="IPR036259">
    <property type="entry name" value="MFS_trans_sf"/>
</dbReference>
<feature type="domain" description="Major facilitator superfamily (MFS) profile" evidence="12">
    <location>
        <begin position="28"/>
        <end position="445"/>
    </location>
</feature>
<evidence type="ECO:0000256" key="9">
    <source>
        <dbReference type="ARBA" id="ARBA00022989"/>
    </source>
</evidence>
<dbReference type="EMBL" id="CP050313">
    <property type="protein sequence ID" value="QIR14894.1"/>
    <property type="molecule type" value="Genomic_DNA"/>
</dbReference>
<feature type="transmembrane region" description="Helical" evidence="11">
    <location>
        <begin position="209"/>
        <end position="228"/>
    </location>
</feature>
<dbReference type="CDD" id="cd17394">
    <property type="entry name" value="MFS_FucP_like"/>
    <property type="match status" value="1"/>
</dbReference>
<feature type="transmembrane region" description="Helical" evidence="11">
    <location>
        <begin position="354"/>
        <end position="377"/>
    </location>
</feature>
<evidence type="ECO:0000259" key="12">
    <source>
        <dbReference type="PROSITE" id="PS50850"/>
    </source>
</evidence>
<dbReference type="PANTHER" id="PTHR43702">
    <property type="entry name" value="L-FUCOSE-PROTON SYMPORTER"/>
    <property type="match status" value="1"/>
</dbReference>
<gene>
    <name evidence="13" type="ORF">HBH39_10695</name>
</gene>
<keyword evidence="14" id="KW-1185">Reference proteome</keyword>
<evidence type="ECO:0000256" key="8">
    <source>
        <dbReference type="ARBA" id="ARBA00022692"/>
    </source>
</evidence>
<dbReference type="PROSITE" id="PS50850">
    <property type="entry name" value="MFS"/>
    <property type="match status" value="1"/>
</dbReference>
<dbReference type="GO" id="GO:0005886">
    <property type="term" value="C:plasma membrane"/>
    <property type="evidence" value="ECO:0007669"/>
    <property type="project" value="UniProtKB-SubCell"/>
</dbReference>
<dbReference type="SUPFAM" id="SSF103473">
    <property type="entry name" value="MFS general substrate transporter"/>
    <property type="match status" value="1"/>
</dbReference>
<feature type="transmembrane region" description="Helical" evidence="11">
    <location>
        <begin position="389"/>
        <end position="408"/>
    </location>
</feature>
<dbReference type="RefSeq" id="WP_167678113.1">
    <property type="nucleotide sequence ID" value="NZ_CP050313.1"/>
</dbReference>
<dbReference type="PANTHER" id="PTHR43702:SF3">
    <property type="entry name" value="PROTEIN TSGA"/>
    <property type="match status" value="1"/>
</dbReference>
<keyword evidence="10 11" id="KW-0472">Membrane</keyword>
<dbReference type="GO" id="GO:0005354">
    <property type="term" value="F:galactose transmembrane transporter activity"/>
    <property type="evidence" value="ECO:0007669"/>
    <property type="project" value="InterPro"/>
</dbReference>
<keyword evidence="7" id="KW-0762">Sugar transport</keyword>
<evidence type="ECO:0000256" key="1">
    <source>
        <dbReference type="ARBA" id="ARBA00003321"/>
    </source>
</evidence>
<dbReference type="GO" id="GO:0055056">
    <property type="term" value="F:D-glucose transmembrane transporter activity"/>
    <property type="evidence" value="ECO:0007669"/>
    <property type="project" value="InterPro"/>
</dbReference>
<evidence type="ECO:0000256" key="7">
    <source>
        <dbReference type="ARBA" id="ARBA00022597"/>
    </source>
</evidence>
<dbReference type="Proteomes" id="UP000502608">
    <property type="component" value="Chromosome"/>
</dbReference>
<keyword evidence="6" id="KW-0997">Cell inner membrane</keyword>
<evidence type="ECO:0000313" key="14">
    <source>
        <dbReference type="Proteomes" id="UP000502608"/>
    </source>
</evidence>
<evidence type="ECO:0000256" key="5">
    <source>
        <dbReference type="ARBA" id="ARBA00022475"/>
    </source>
</evidence>
<dbReference type="AlphaFoldDB" id="A0A6G9QK00"/>
<feature type="transmembrane region" description="Helical" evidence="11">
    <location>
        <begin position="305"/>
        <end position="324"/>
    </location>
</feature>
<reference evidence="13 14" key="1">
    <citation type="submission" date="2020-03" db="EMBL/GenBank/DDBJ databases">
        <title>Complete genome sequence of Shewanella sp.</title>
        <authorList>
            <person name="Kim Y.-S."/>
            <person name="Kim S.-J."/>
            <person name="Jung H.-K."/>
            <person name="Kim K.-H."/>
        </authorList>
    </citation>
    <scope>NUCLEOTIDE SEQUENCE [LARGE SCALE GENOMIC DNA]</scope>
    <source>
        <strain evidence="13 14">PN3F2</strain>
    </source>
</reference>
<dbReference type="InterPro" id="IPR005964">
    <property type="entry name" value="Glc/Gal_transptr_bac"/>
</dbReference>
<dbReference type="InterPro" id="IPR011701">
    <property type="entry name" value="MFS"/>
</dbReference>
<dbReference type="KEGG" id="saes:HBH39_10695"/>
<organism evidence="13 14">
    <name type="scientific">Shewanella aestuarii</name>
    <dbReference type="NCBI Taxonomy" id="1028752"/>
    <lineage>
        <taxon>Bacteria</taxon>
        <taxon>Pseudomonadati</taxon>
        <taxon>Pseudomonadota</taxon>
        <taxon>Gammaproteobacteria</taxon>
        <taxon>Alteromonadales</taxon>
        <taxon>Shewanellaceae</taxon>
        <taxon>Shewanella</taxon>
    </lineage>
</organism>
<dbReference type="GO" id="GO:1904659">
    <property type="term" value="P:D-glucose transmembrane transport"/>
    <property type="evidence" value="ECO:0007669"/>
    <property type="project" value="InterPro"/>
</dbReference>
<feature type="transmembrane region" description="Helical" evidence="11">
    <location>
        <begin position="331"/>
        <end position="348"/>
    </location>
</feature>
<keyword evidence="5" id="KW-1003">Cell membrane</keyword>
<comment type="similarity">
    <text evidence="3">Belongs to the major facilitator superfamily. FHS transporter (TC 2.A.1.7) family.</text>
</comment>
<proteinExistence type="inferred from homology"/>
<name>A0A6G9QK00_9GAMM</name>
<evidence type="ECO:0000256" key="3">
    <source>
        <dbReference type="ARBA" id="ARBA00009120"/>
    </source>
</evidence>
<sequence length="445" mass="47405">MTGPTSTVLTDVTAEEHNTHQVGDFRFALVALTSLFFMWGFLTCLNDILIPYLKNMFELNYTQAMLVQFCFFGAYFIVSIPAGNLVGKIGYQKGIITGLVIACIGCLLFYPSASYASYNMFLLAFFVLASGITILQVSANPYVSVLGSASTASSRLTMTQAFNSLGTTVAPFFGAWLILSTMEHPDSVTELDQAIGVLSAAEQAHTVQIPYLILAGALFLLALIFMLLKLPQLGKTSVAKTTSTEAHTNLATKQGSAWQYPHLVLGAVGIFVYVGAEVGIGSFLINFLTQDDIGGLTESQAAKYIAYYFGGAMVGRFIGALVMQKIKAGKVLAFNATCACLLVGVAIFSSGTTAMWALLLVGLCNSIMFPTIFSLALQDLQQYTSQGSGILCLAIVGGAVVPLVQGMLADALGIQLAFILPLLCYGFIGYYGLIGCDAKRPSKTV</sequence>
<feature type="transmembrane region" description="Helical" evidence="11">
    <location>
        <begin position="160"/>
        <end position="179"/>
    </location>
</feature>
<evidence type="ECO:0000256" key="4">
    <source>
        <dbReference type="ARBA" id="ARBA00022448"/>
    </source>
</evidence>
<dbReference type="NCBIfam" id="TIGR01272">
    <property type="entry name" value="gluP"/>
    <property type="match status" value="1"/>
</dbReference>
<accession>A0A6G9QK00</accession>
<keyword evidence="4" id="KW-0813">Transport</keyword>
<dbReference type="InterPro" id="IPR020846">
    <property type="entry name" value="MFS_dom"/>
</dbReference>
<feature type="transmembrane region" description="Helical" evidence="11">
    <location>
        <begin position="118"/>
        <end position="139"/>
    </location>
</feature>
<dbReference type="Gene3D" id="1.20.1250.20">
    <property type="entry name" value="MFS general substrate transporter like domains"/>
    <property type="match status" value="2"/>
</dbReference>
<evidence type="ECO:0000256" key="6">
    <source>
        <dbReference type="ARBA" id="ARBA00022519"/>
    </source>
</evidence>
<dbReference type="InterPro" id="IPR050375">
    <property type="entry name" value="MFS_TsgA-like"/>
</dbReference>
<evidence type="ECO:0000256" key="11">
    <source>
        <dbReference type="SAM" id="Phobius"/>
    </source>
</evidence>
<dbReference type="Pfam" id="PF07690">
    <property type="entry name" value="MFS_1"/>
    <property type="match status" value="1"/>
</dbReference>
<comment type="subcellular location">
    <subcellularLocation>
        <location evidence="2">Cell inner membrane</location>
        <topology evidence="2">Multi-pass membrane protein</topology>
    </subcellularLocation>
</comment>
<protein>
    <submittedName>
        <fullName evidence="13">Sugar MFS transporter</fullName>
    </submittedName>
</protein>
<feature type="transmembrane region" description="Helical" evidence="11">
    <location>
        <begin position="263"/>
        <end position="285"/>
    </location>
</feature>
<keyword evidence="9 11" id="KW-1133">Transmembrane helix</keyword>
<feature type="transmembrane region" description="Helical" evidence="11">
    <location>
        <begin position="94"/>
        <end position="112"/>
    </location>
</feature>
<evidence type="ECO:0000256" key="2">
    <source>
        <dbReference type="ARBA" id="ARBA00004429"/>
    </source>
</evidence>
<evidence type="ECO:0000313" key="13">
    <source>
        <dbReference type="EMBL" id="QIR14894.1"/>
    </source>
</evidence>
<feature type="transmembrane region" description="Helical" evidence="11">
    <location>
        <begin position="414"/>
        <end position="433"/>
    </location>
</feature>
<feature type="transmembrane region" description="Helical" evidence="11">
    <location>
        <begin position="27"/>
        <end position="53"/>
    </location>
</feature>
<feature type="transmembrane region" description="Helical" evidence="11">
    <location>
        <begin position="65"/>
        <end position="87"/>
    </location>
</feature>
<evidence type="ECO:0000256" key="10">
    <source>
        <dbReference type="ARBA" id="ARBA00023136"/>
    </source>
</evidence>
<comment type="function">
    <text evidence="1">Intake of glucose and galactose.</text>
</comment>